<comment type="similarity">
    <text evidence="3">Belongs to the PstS family.</text>
</comment>
<keyword evidence="9" id="KW-0812">Transmembrane</keyword>
<keyword evidence="9" id="KW-0472">Membrane</keyword>
<proteinExistence type="inferred from homology"/>
<evidence type="ECO:0000256" key="8">
    <source>
        <dbReference type="ARBA" id="ARBA00023288"/>
    </source>
</evidence>
<sequence length="384" mass="42754">MDAILKVFGVIIVIVVFGFIGFFTMIVVALSGDPRFYVPFILVVTIGVIIFISLAIFGQFKKKIIRTFLLIFVSICVVSVIGYEGYQTYEKSLEVVSTQDVDLTEYEPFIPDTRAVKLDEQATLKINDDLPRLDGSTALYPVYAAFAQAVYPKKGYPLYGSEVASSQTDGAFHRLLNGEVDIIFMPKPSDSQMKLAEGKGIELTLTPIGREAFVFFVHKNNPVEELTIDQIQRIYTGEYTNWKEVGGKNKEIHAFQRPEGSGSQTALNRVMGAKHLMKPPTEDIVAGMGGIISETANYKNKTNAIGFSFRHFSQEMAQNGKIKHIAINGVSPTKENIQNETYPIISEFYAITADSVNPHIDAFIKWIQSDQGQKIIDMSGYVPM</sequence>
<evidence type="ECO:0000256" key="1">
    <source>
        <dbReference type="ARBA" id="ARBA00002841"/>
    </source>
</evidence>
<dbReference type="RefSeq" id="WP_240257060.1">
    <property type="nucleotide sequence ID" value="NZ_JAKTTI010000034.1"/>
</dbReference>
<evidence type="ECO:0000256" key="7">
    <source>
        <dbReference type="ARBA" id="ARBA00023139"/>
    </source>
</evidence>
<dbReference type="EMBL" id="JAKTTI010000034">
    <property type="protein sequence ID" value="MCH1627139.1"/>
    <property type="molecule type" value="Genomic_DNA"/>
</dbReference>
<dbReference type="AlphaFoldDB" id="A0AAW5E889"/>
<evidence type="ECO:0000313" key="11">
    <source>
        <dbReference type="EMBL" id="MCH1627139.1"/>
    </source>
</evidence>
<comment type="subunit">
    <text evidence="4">The complex is composed of two ATP-binding proteins (PstB), two transmembrane proteins (PstC and PstA) and a solute-binding protein (PstS).</text>
</comment>
<dbReference type="PANTHER" id="PTHR30570">
    <property type="entry name" value="PERIPLASMIC PHOSPHATE BINDING COMPONENT OF PHOSPHATE ABC TRANSPORTER"/>
    <property type="match status" value="1"/>
</dbReference>
<keyword evidence="8" id="KW-0449">Lipoprotein</keyword>
<feature type="transmembrane region" description="Helical" evidence="9">
    <location>
        <begin position="64"/>
        <end position="83"/>
    </location>
</feature>
<keyword evidence="7" id="KW-0564">Palmitate</keyword>
<feature type="transmembrane region" description="Helical" evidence="9">
    <location>
        <begin position="36"/>
        <end position="57"/>
    </location>
</feature>
<feature type="transmembrane region" description="Helical" evidence="9">
    <location>
        <begin position="7"/>
        <end position="30"/>
    </location>
</feature>
<comment type="caution">
    <text evidence="11">The sequence shown here is derived from an EMBL/GenBank/DDBJ whole genome shotgun (WGS) entry which is preliminary data.</text>
</comment>
<evidence type="ECO:0000256" key="6">
    <source>
        <dbReference type="ARBA" id="ARBA00022729"/>
    </source>
</evidence>
<keyword evidence="6" id="KW-0732">Signal</keyword>
<dbReference type="Gene3D" id="3.40.190.10">
    <property type="entry name" value="Periplasmic binding protein-like II"/>
    <property type="match status" value="2"/>
</dbReference>
<protein>
    <submittedName>
        <fullName evidence="11">PstS family phosphate ABC transporter substrate-binding protein</fullName>
    </submittedName>
</protein>
<comment type="function">
    <text evidence="1">Part of the ABC transporter complex PstSACB involved in phosphate import.</text>
</comment>
<keyword evidence="12" id="KW-1185">Reference proteome</keyword>
<dbReference type="Proteomes" id="UP001431131">
    <property type="component" value="Unassembled WGS sequence"/>
</dbReference>
<dbReference type="InterPro" id="IPR050811">
    <property type="entry name" value="Phosphate_ABC_transporter"/>
</dbReference>
<evidence type="ECO:0000256" key="3">
    <source>
        <dbReference type="ARBA" id="ARBA00008725"/>
    </source>
</evidence>
<evidence type="ECO:0000256" key="2">
    <source>
        <dbReference type="ARBA" id="ARBA00004193"/>
    </source>
</evidence>
<comment type="subcellular location">
    <subcellularLocation>
        <location evidence="2">Cell membrane</location>
        <topology evidence="2">Lipid-anchor</topology>
    </subcellularLocation>
</comment>
<dbReference type="GO" id="GO:0006817">
    <property type="term" value="P:phosphate ion transport"/>
    <property type="evidence" value="ECO:0007669"/>
    <property type="project" value="UniProtKB-KW"/>
</dbReference>
<keyword evidence="9" id="KW-1133">Transmembrane helix</keyword>
<evidence type="ECO:0000256" key="4">
    <source>
        <dbReference type="ARBA" id="ARBA00011529"/>
    </source>
</evidence>
<dbReference type="SUPFAM" id="SSF53850">
    <property type="entry name" value="Periplasmic binding protein-like II"/>
    <property type="match status" value="1"/>
</dbReference>
<dbReference type="Pfam" id="PF12849">
    <property type="entry name" value="PBP_like_2"/>
    <property type="match status" value="1"/>
</dbReference>
<reference evidence="11" key="1">
    <citation type="submission" date="2022-02" db="EMBL/GenBank/DDBJ databases">
        <title>Fredinandcohnia quinoae sp. nov. isolated from Chenopodium quinoa seeds.</title>
        <authorList>
            <person name="Saati-Santamaria Z."/>
            <person name="Flores-Felix J.D."/>
            <person name="Igual J.M."/>
            <person name="Velazquez E."/>
            <person name="Garcia-Fraile P."/>
            <person name="Martinez-Molina E."/>
        </authorList>
    </citation>
    <scope>NUCLEOTIDE SEQUENCE</scope>
    <source>
        <strain evidence="11">SECRCQ15</strain>
    </source>
</reference>
<gene>
    <name evidence="11" type="ORF">MJG50_17540</name>
</gene>
<dbReference type="PANTHER" id="PTHR30570:SF1">
    <property type="entry name" value="PHOSPHATE-BINDING PROTEIN PSTS"/>
    <property type="match status" value="1"/>
</dbReference>
<accession>A0AAW5E889</accession>
<dbReference type="GO" id="GO:0005886">
    <property type="term" value="C:plasma membrane"/>
    <property type="evidence" value="ECO:0007669"/>
    <property type="project" value="UniProtKB-SubCell"/>
</dbReference>
<dbReference type="InterPro" id="IPR024370">
    <property type="entry name" value="PBP_domain"/>
</dbReference>
<keyword evidence="5" id="KW-0592">Phosphate transport</keyword>
<evidence type="ECO:0000256" key="5">
    <source>
        <dbReference type="ARBA" id="ARBA00022592"/>
    </source>
</evidence>
<keyword evidence="5" id="KW-0813">Transport</keyword>
<evidence type="ECO:0000256" key="9">
    <source>
        <dbReference type="SAM" id="Phobius"/>
    </source>
</evidence>
<dbReference type="CDD" id="cd13566">
    <property type="entry name" value="PBP2_phosphate"/>
    <property type="match status" value="1"/>
</dbReference>
<evidence type="ECO:0000313" key="12">
    <source>
        <dbReference type="Proteomes" id="UP001431131"/>
    </source>
</evidence>
<organism evidence="11 12">
    <name type="scientific">Fredinandcohnia quinoae</name>
    <dbReference type="NCBI Taxonomy" id="2918902"/>
    <lineage>
        <taxon>Bacteria</taxon>
        <taxon>Bacillati</taxon>
        <taxon>Bacillota</taxon>
        <taxon>Bacilli</taxon>
        <taxon>Bacillales</taxon>
        <taxon>Bacillaceae</taxon>
        <taxon>Fredinandcohnia</taxon>
    </lineage>
</organism>
<name>A0AAW5E889_9BACI</name>
<feature type="domain" description="PBP" evidence="10">
    <location>
        <begin position="133"/>
        <end position="370"/>
    </location>
</feature>
<evidence type="ECO:0000259" key="10">
    <source>
        <dbReference type="Pfam" id="PF12849"/>
    </source>
</evidence>